<keyword evidence="3" id="KW-1185">Reference proteome</keyword>
<dbReference type="EMBL" id="NIZV01000096">
    <property type="protein sequence ID" value="RSM09404.1"/>
    <property type="molecule type" value="Genomic_DNA"/>
</dbReference>
<accession>A0A428U576</accession>
<proteinExistence type="predicted"/>
<name>A0A428U576_9HYPO</name>
<organism evidence="2 3">
    <name type="scientific">Fusarium ambrosium</name>
    <dbReference type="NCBI Taxonomy" id="131363"/>
    <lineage>
        <taxon>Eukaryota</taxon>
        <taxon>Fungi</taxon>
        <taxon>Dikarya</taxon>
        <taxon>Ascomycota</taxon>
        <taxon>Pezizomycotina</taxon>
        <taxon>Sordariomycetes</taxon>
        <taxon>Hypocreomycetidae</taxon>
        <taxon>Hypocreales</taxon>
        <taxon>Nectriaceae</taxon>
        <taxon>Fusarium</taxon>
        <taxon>Fusarium solani species complex</taxon>
    </lineage>
</organism>
<protein>
    <submittedName>
        <fullName evidence="2">Uncharacterized protein</fullName>
    </submittedName>
</protein>
<evidence type="ECO:0000313" key="3">
    <source>
        <dbReference type="Proteomes" id="UP000288429"/>
    </source>
</evidence>
<feature type="region of interest" description="Disordered" evidence="1">
    <location>
        <begin position="87"/>
        <end position="106"/>
    </location>
</feature>
<sequence length="163" mass="17417">MDHTTSPTLPTSSKEGALSQITLITIITVAFAVPSPSLTHTIPYHLPSLSVDPEIGLQLPEIKPPPVVLELAIGPLAVARARRNTSWQGAHTTSKESLAKTPSVPATPESDFYLPDKTAAIHSTLRVRPVAQGVHVDLHCICIMHLAADVQDPIPPFSLNMTS</sequence>
<dbReference type="AlphaFoldDB" id="A0A428U576"/>
<evidence type="ECO:0000313" key="2">
    <source>
        <dbReference type="EMBL" id="RSM09404.1"/>
    </source>
</evidence>
<comment type="caution">
    <text evidence="2">The sequence shown here is derived from an EMBL/GenBank/DDBJ whole genome shotgun (WGS) entry which is preliminary data.</text>
</comment>
<dbReference type="Proteomes" id="UP000288429">
    <property type="component" value="Unassembled WGS sequence"/>
</dbReference>
<reference evidence="2 3" key="1">
    <citation type="submission" date="2017-06" db="EMBL/GenBank/DDBJ databases">
        <title>Cmopartive genomic analysis of Ambrosia Fusariam Clade fungi.</title>
        <authorList>
            <person name="Stajich J.E."/>
            <person name="Carrillo J."/>
            <person name="Kijimoto T."/>
            <person name="Eskalen A."/>
            <person name="O'Donnell K."/>
            <person name="Kasson M."/>
        </authorList>
    </citation>
    <scope>NUCLEOTIDE SEQUENCE [LARGE SCALE GENOMIC DNA]</scope>
    <source>
        <strain evidence="2 3">NRRL 20438</strain>
    </source>
</reference>
<evidence type="ECO:0000256" key="1">
    <source>
        <dbReference type="SAM" id="MobiDB-lite"/>
    </source>
</evidence>
<gene>
    <name evidence="2" type="ORF">CDV31_007710</name>
</gene>